<reference evidence="8" key="1">
    <citation type="submission" date="2021-04" db="EMBL/GenBank/DDBJ databases">
        <title>Sequencing of actinobacteria type strains.</title>
        <authorList>
            <person name="Nguyen G.-S."/>
            <person name="Wentzel A."/>
        </authorList>
    </citation>
    <scope>NUCLEOTIDE SEQUENCE</scope>
    <source>
        <strain evidence="8">DSM 42095</strain>
    </source>
</reference>
<evidence type="ECO:0000256" key="3">
    <source>
        <dbReference type="ARBA" id="ARBA00022692"/>
    </source>
</evidence>
<evidence type="ECO:0000256" key="2">
    <source>
        <dbReference type="ARBA" id="ARBA00022475"/>
    </source>
</evidence>
<dbReference type="AlphaFoldDB" id="A0A8T4IZK5"/>
<evidence type="ECO:0000256" key="5">
    <source>
        <dbReference type="ARBA" id="ARBA00023136"/>
    </source>
</evidence>
<gene>
    <name evidence="8" type="ORF">KDA82_24510</name>
</gene>
<evidence type="ECO:0000313" key="9">
    <source>
        <dbReference type="Proteomes" id="UP000675554"/>
    </source>
</evidence>
<protein>
    <submittedName>
        <fullName evidence="8">RDD family protein</fullName>
    </submittedName>
</protein>
<dbReference type="EMBL" id="JAGSMN010000596">
    <property type="protein sequence ID" value="MBR7676113.1"/>
    <property type="molecule type" value="Genomic_DNA"/>
</dbReference>
<evidence type="ECO:0000256" key="1">
    <source>
        <dbReference type="ARBA" id="ARBA00004651"/>
    </source>
</evidence>
<keyword evidence="3 6" id="KW-0812">Transmembrane</keyword>
<dbReference type="Pfam" id="PF06271">
    <property type="entry name" value="RDD"/>
    <property type="match status" value="1"/>
</dbReference>
<keyword evidence="2" id="KW-1003">Cell membrane</keyword>
<dbReference type="PANTHER" id="PTHR36115">
    <property type="entry name" value="PROLINE-RICH ANTIGEN HOMOLOG-RELATED"/>
    <property type="match status" value="1"/>
</dbReference>
<proteinExistence type="predicted"/>
<feature type="transmembrane region" description="Helical" evidence="6">
    <location>
        <begin position="32"/>
        <end position="56"/>
    </location>
</feature>
<comment type="caution">
    <text evidence="8">The sequence shown here is derived from an EMBL/GenBank/DDBJ whole genome shotgun (WGS) entry which is preliminary data.</text>
</comment>
<name>A0A8T4IZK5_9ACTN</name>
<evidence type="ECO:0000259" key="7">
    <source>
        <dbReference type="Pfam" id="PF06271"/>
    </source>
</evidence>
<dbReference type="PANTHER" id="PTHR36115:SF4">
    <property type="entry name" value="MEMBRANE PROTEIN"/>
    <property type="match status" value="1"/>
</dbReference>
<dbReference type="GO" id="GO:0005886">
    <property type="term" value="C:plasma membrane"/>
    <property type="evidence" value="ECO:0007669"/>
    <property type="project" value="UniProtKB-SubCell"/>
</dbReference>
<evidence type="ECO:0000313" key="8">
    <source>
        <dbReference type="EMBL" id="MBR7676113.1"/>
    </source>
</evidence>
<evidence type="ECO:0000256" key="4">
    <source>
        <dbReference type="ARBA" id="ARBA00022989"/>
    </source>
</evidence>
<keyword evidence="5 6" id="KW-0472">Membrane</keyword>
<sequence>WSVVFPFVGKTTDHIQGKIDAVRQSGETKEVWLIDGTTGGYLAIVLGALLVFGLLYEVLPTSRWGRTLGKKLFGLKVLDLEGQDKPGFRAALVRWLVYGVLSLVVVGVVNIMWCLFDRPWRQCWHDKAARTFVSRDSGGVRL</sequence>
<feature type="non-terminal residue" evidence="8">
    <location>
        <position position="1"/>
    </location>
</feature>
<dbReference type="InterPro" id="IPR051791">
    <property type="entry name" value="Pra-immunoreactive"/>
</dbReference>
<feature type="domain" description="RDD" evidence="7">
    <location>
        <begin position="31"/>
        <end position="129"/>
    </location>
</feature>
<dbReference type="InterPro" id="IPR010432">
    <property type="entry name" value="RDD"/>
</dbReference>
<accession>A0A8T4IZK5</accession>
<evidence type="ECO:0000256" key="6">
    <source>
        <dbReference type="SAM" id="Phobius"/>
    </source>
</evidence>
<keyword evidence="9" id="KW-1185">Reference proteome</keyword>
<dbReference type="Proteomes" id="UP000675554">
    <property type="component" value="Unassembled WGS sequence"/>
</dbReference>
<organism evidence="8 9">
    <name type="scientific">Streptomyces daliensis</name>
    <dbReference type="NCBI Taxonomy" id="299421"/>
    <lineage>
        <taxon>Bacteria</taxon>
        <taxon>Bacillati</taxon>
        <taxon>Actinomycetota</taxon>
        <taxon>Actinomycetes</taxon>
        <taxon>Kitasatosporales</taxon>
        <taxon>Streptomycetaceae</taxon>
        <taxon>Streptomyces</taxon>
    </lineage>
</organism>
<feature type="transmembrane region" description="Helical" evidence="6">
    <location>
        <begin position="95"/>
        <end position="116"/>
    </location>
</feature>
<comment type="subcellular location">
    <subcellularLocation>
        <location evidence="1">Cell membrane</location>
        <topology evidence="1">Multi-pass membrane protein</topology>
    </subcellularLocation>
</comment>
<keyword evidence="4 6" id="KW-1133">Transmembrane helix</keyword>